<sequence length="373" mass="39668">MAHAQSNSKNNKSNVNTIGGDNEEKPTTFHDFLGNKGQDNKESAPAAASGGRPPPEVSPSATSDLGSERQVSNHLEGIPFYGSRGDITGPESSTRFFTGYKRSNSDSFMASSKDKFPQAQVDSQDSPLLTKLLRYSGGELPRQTIDEEISFGKHQMSRPISNTLKWDNRAMPINLGPGLQFPPRAPPNRFKDTSFGPSIISQTAADEGSRTGIKGSGGLLSSLNATGGVISGRKPSGVLIRTDKQKSSVPVSEPESSTTPSQRGTESSGRQMTIFYGGQAHVFDNVHPNKADIIMALAGTNGGSWSTNYTTPNSAAPRPSSGENNAVAIAILRELHGRPSSKGDLHRGFEPDSYKGAIGTTEKTVSVQVEDEC</sequence>
<keyword evidence="2" id="KW-0539">Nucleus</keyword>
<dbReference type="GO" id="GO:0005634">
    <property type="term" value="C:nucleus"/>
    <property type="evidence" value="ECO:0007669"/>
    <property type="project" value="UniProtKB-SubCell"/>
</dbReference>
<feature type="compositionally biased region" description="Polar residues" evidence="3">
    <location>
        <begin position="59"/>
        <end position="73"/>
    </location>
</feature>
<organism evidence="5 6">
    <name type="scientific">Penstemon smallii</name>
    <dbReference type="NCBI Taxonomy" id="265156"/>
    <lineage>
        <taxon>Eukaryota</taxon>
        <taxon>Viridiplantae</taxon>
        <taxon>Streptophyta</taxon>
        <taxon>Embryophyta</taxon>
        <taxon>Tracheophyta</taxon>
        <taxon>Spermatophyta</taxon>
        <taxon>Magnoliopsida</taxon>
        <taxon>eudicotyledons</taxon>
        <taxon>Gunneridae</taxon>
        <taxon>Pentapetalae</taxon>
        <taxon>asterids</taxon>
        <taxon>lamiids</taxon>
        <taxon>Lamiales</taxon>
        <taxon>Plantaginaceae</taxon>
        <taxon>Cheloneae</taxon>
        <taxon>Penstemon</taxon>
    </lineage>
</organism>
<accession>A0ABD3S3V3</accession>
<feature type="region of interest" description="Disordered" evidence="3">
    <location>
        <begin position="231"/>
        <end position="269"/>
    </location>
</feature>
<feature type="compositionally biased region" description="Low complexity" evidence="3">
    <location>
        <begin position="247"/>
        <end position="261"/>
    </location>
</feature>
<comment type="subcellular location">
    <subcellularLocation>
        <location evidence="2">Nucleus</location>
    </subcellularLocation>
</comment>
<comment type="caution">
    <text evidence="5">The sequence shown here is derived from an EMBL/GenBank/DDBJ whole genome shotgun (WGS) entry which is preliminary data.</text>
</comment>
<comment type="similarity">
    <text evidence="1 2">Belongs to the TIFY/JAZ family.</text>
</comment>
<keyword evidence="2" id="KW-1184">Jasmonic acid signaling pathway</keyword>
<dbReference type="InterPro" id="IPR040390">
    <property type="entry name" value="TIFY/JAZ"/>
</dbReference>
<evidence type="ECO:0000256" key="3">
    <source>
        <dbReference type="SAM" id="MobiDB-lite"/>
    </source>
</evidence>
<evidence type="ECO:0000256" key="1">
    <source>
        <dbReference type="ARBA" id="ARBA00008614"/>
    </source>
</evidence>
<dbReference type="InterPro" id="IPR010399">
    <property type="entry name" value="Tify_dom"/>
</dbReference>
<evidence type="ECO:0000313" key="6">
    <source>
        <dbReference type="Proteomes" id="UP001634393"/>
    </source>
</evidence>
<keyword evidence="6" id="KW-1185">Reference proteome</keyword>
<dbReference type="SMART" id="SM00979">
    <property type="entry name" value="TIFY"/>
    <property type="match status" value="1"/>
</dbReference>
<feature type="compositionally biased region" description="Basic and acidic residues" evidence="3">
    <location>
        <begin position="337"/>
        <end position="353"/>
    </location>
</feature>
<dbReference type="GO" id="GO:0031347">
    <property type="term" value="P:regulation of defense response"/>
    <property type="evidence" value="ECO:0007669"/>
    <property type="project" value="UniProtKB-UniRule"/>
</dbReference>
<evidence type="ECO:0000259" key="4">
    <source>
        <dbReference type="PROSITE" id="PS51320"/>
    </source>
</evidence>
<evidence type="ECO:0000313" key="5">
    <source>
        <dbReference type="EMBL" id="KAL3819058.1"/>
    </source>
</evidence>
<feature type="compositionally biased region" description="Low complexity" evidence="3">
    <location>
        <begin position="1"/>
        <end position="16"/>
    </location>
</feature>
<dbReference type="EMBL" id="JBJXBP010000007">
    <property type="protein sequence ID" value="KAL3819058.1"/>
    <property type="molecule type" value="Genomic_DNA"/>
</dbReference>
<dbReference type="PROSITE" id="PS51320">
    <property type="entry name" value="TIFY"/>
    <property type="match status" value="1"/>
</dbReference>
<dbReference type="GO" id="GO:2000022">
    <property type="term" value="P:regulation of jasmonic acid mediated signaling pathway"/>
    <property type="evidence" value="ECO:0007669"/>
    <property type="project" value="UniProtKB-UniRule"/>
</dbReference>
<name>A0ABD3S3V3_9LAMI</name>
<evidence type="ECO:0000256" key="2">
    <source>
        <dbReference type="RuleBase" id="RU369065"/>
    </source>
</evidence>
<proteinExistence type="inferred from homology"/>
<comment type="function">
    <text evidence="2">Repressor of jasmonate responses.</text>
</comment>
<dbReference type="Proteomes" id="UP001634393">
    <property type="component" value="Unassembled WGS sequence"/>
</dbReference>
<dbReference type="Pfam" id="PF06200">
    <property type="entry name" value="tify"/>
    <property type="match status" value="1"/>
</dbReference>
<feature type="domain" description="Tify" evidence="4">
    <location>
        <begin position="265"/>
        <end position="300"/>
    </location>
</feature>
<protein>
    <recommendedName>
        <fullName evidence="2">Protein TIFY</fullName>
    </recommendedName>
    <alternativeName>
        <fullName evidence="2">Jasmonate ZIM domain-containing protein</fullName>
    </alternativeName>
</protein>
<dbReference type="PANTHER" id="PTHR33077:SF8">
    <property type="entry name" value="PROTEIN TIFY 8"/>
    <property type="match status" value="1"/>
</dbReference>
<gene>
    <name evidence="5" type="ORF">ACJIZ3_004963</name>
</gene>
<dbReference type="GO" id="GO:0009611">
    <property type="term" value="P:response to wounding"/>
    <property type="evidence" value="ECO:0007669"/>
    <property type="project" value="UniProtKB-UniRule"/>
</dbReference>
<comment type="domain">
    <text evidence="2">The jas domain is required for interaction with COI1.</text>
</comment>
<dbReference type="PANTHER" id="PTHR33077">
    <property type="entry name" value="PROTEIN TIFY 4A-RELATED-RELATED"/>
    <property type="match status" value="1"/>
</dbReference>
<reference evidence="5 6" key="1">
    <citation type="submission" date="2024-12" db="EMBL/GenBank/DDBJ databases">
        <title>The unique morphological basis and parallel evolutionary history of personate flowers in Penstemon.</title>
        <authorList>
            <person name="Depatie T.H."/>
            <person name="Wessinger C.A."/>
        </authorList>
    </citation>
    <scope>NUCLEOTIDE SEQUENCE [LARGE SCALE GENOMIC DNA]</scope>
    <source>
        <strain evidence="5">WTNN_2</strain>
        <tissue evidence="5">Leaf</tissue>
    </source>
</reference>
<dbReference type="AlphaFoldDB" id="A0ABD3S3V3"/>
<feature type="region of interest" description="Disordered" evidence="3">
    <location>
        <begin position="1"/>
        <end position="93"/>
    </location>
</feature>
<feature type="region of interest" description="Disordered" evidence="3">
    <location>
        <begin position="337"/>
        <end position="373"/>
    </location>
</feature>